<accession>A0A4S4DWC6</accession>
<dbReference type="Proteomes" id="UP000306102">
    <property type="component" value="Unassembled WGS sequence"/>
</dbReference>
<gene>
    <name evidence="1" type="ORF">TEA_024231</name>
</gene>
<keyword evidence="2" id="KW-1185">Reference proteome</keyword>
<dbReference type="AlphaFoldDB" id="A0A4S4DWC6"/>
<evidence type="ECO:0000313" key="1">
    <source>
        <dbReference type="EMBL" id="THG07659.1"/>
    </source>
</evidence>
<protein>
    <submittedName>
        <fullName evidence="1">Uncharacterized protein</fullName>
    </submittedName>
</protein>
<sequence>MLGNNPNHGDWGKSSQKSCRRLVAGVSYDTGCDHQGVFCSFASLHQTPVEIGIHKGGIKKKLITHEGVLSAVLELLERSVILVRSDLYRILQAFEQAKRVGPMGCAGFQDFGLGLDSNINRPDPPQAAPQATGQNYTPWKCRDGNI</sequence>
<organism evidence="1 2">
    <name type="scientific">Camellia sinensis var. sinensis</name>
    <name type="common">China tea</name>
    <dbReference type="NCBI Taxonomy" id="542762"/>
    <lineage>
        <taxon>Eukaryota</taxon>
        <taxon>Viridiplantae</taxon>
        <taxon>Streptophyta</taxon>
        <taxon>Embryophyta</taxon>
        <taxon>Tracheophyta</taxon>
        <taxon>Spermatophyta</taxon>
        <taxon>Magnoliopsida</taxon>
        <taxon>eudicotyledons</taxon>
        <taxon>Gunneridae</taxon>
        <taxon>Pentapetalae</taxon>
        <taxon>asterids</taxon>
        <taxon>Ericales</taxon>
        <taxon>Theaceae</taxon>
        <taxon>Camellia</taxon>
    </lineage>
</organism>
<evidence type="ECO:0000313" key="2">
    <source>
        <dbReference type="Proteomes" id="UP000306102"/>
    </source>
</evidence>
<proteinExistence type="predicted"/>
<reference evidence="1 2" key="1">
    <citation type="journal article" date="2018" name="Proc. Natl. Acad. Sci. U.S.A.">
        <title>Draft genome sequence of Camellia sinensis var. sinensis provides insights into the evolution of the tea genome and tea quality.</title>
        <authorList>
            <person name="Wei C."/>
            <person name="Yang H."/>
            <person name="Wang S."/>
            <person name="Zhao J."/>
            <person name="Liu C."/>
            <person name="Gao L."/>
            <person name="Xia E."/>
            <person name="Lu Y."/>
            <person name="Tai Y."/>
            <person name="She G."/>
            <person name="Sun J."/>
            <person name="Cao H."/>
            <person name="Tong W."/>
            <person name="Gao Q."/>
            <person name="Li Y."/>
            <person name="Deng W."/>
            <person name="Jiang X."/>
            <person name="Wang W."/>
            <person name="Chen Q."/>
            <person name="Zhang S."/>
            <person name="Li H."/>
            <person name="Wu J."/>
            <person name="Wang P."/>
            <person name="Li P."/>
            <person name="Shi C."/>
            <person name="Zheng F."/>
            <person name="Jian J."/>
            <person name="Huang B."/>
            <person name="Shan D."/>
            <person name="Shi M."/>
            <person name="Fang C."/>
            <person name="Yue Y."/>
            <person name="Li F."/>
            <person name="Li D."/>
            <person name="Wei S."/>
            <person name="Han B."/>
            <person name="Jiang C."/>
            <person name="Yin Y."/>
            <person name="Xia T."/>
            <person name="Zhang Z."/>
            <person name="Bennetzen J.L."/>
            <person name="Zhao S."/>
            <person name="Wan X."/>
        </authorList>
    </citation>
    <scope>NUCLEOTIDE SEQUENCE [LARGE SCALE GENOMIC DNA]</scope>
    <source>
        <strain evidence="2">cv. Shuchazao</strain>
        <tissue evidence="1">Leaf</tissue>
    </source>
</reference>
<name>A0A4S4DWC6_CAMSN</name>
<comment type="caution">
    <text evidence="1">The sequence shown here is derived from an EMBL/GenBank/DDBJ whole genome shotgun (WGS) entry which is preliminary data.</text>
</comment>
<dbReference type="EMBL" id="SDRB02009832">
    <property type="protein sequence ID" value="THG07659.1"/>
    <property type="molecule type" value="Genomic_DNA"/>
</dbReference>